<comment type="caution">
    <text evidence="2">The sequence shown here is derived from an EMBL/GenBank/DDBJ whole genome shotgun (WGS) entry which is preliminary data.</text>
</comment>
<keyword evidence="1" id="KW-0175">Coiled coil</keyword>
<sequence length="230" mass="26658">MEKSIIFGPDLKLPSIDGVKSGCENELYLLMKEIDLAFERKHKDILNEASELKLLCQAKNDEIENLKSVVSFRSQNSRKNLEDHTKYLITELAKLKEENARLMKENTDLQNKVQKGQETENQLQSIMKSLKIQQEENVMLKDRLTKLSKQHDALQGNYQQLLNVMTLEQKIGSSEQRMNMNVNTADFVDALISEETEKYLNEESKHCEVLQSKINEEIEALKRTLRDETV</sequence>
<dbReference type="EMBL" id="JABXBU010000003">
    <property type="protein sequence ID" value="KAF8793306.1"/>
    <property type="molecule type" value="Genomic_DNA"/>
</dbReference>
<evidence type="ECO:0000313" key="2">
    <source>
        <dbReference type="EMBL" id="KAF8793306.1"/>
    </source>
</evidence>
<proteinExistence type="predicted"/>
<evidence type="ECO:0000256" key="1">
    <source>
        <dbReference type="SAM" id="Coils"/>
    </source>
</evidence>
<keyword evidence="3" id="KW-1185">Reference proteome</keyword>
<accession>A0A8T0FR55</accession>
<reference evidence="2" key="1">
    <citation type="journal article" date="2020" name="bioRxiv">
        <title>Chromosome-level reference genome of the European wasp spider Argiope bruennichi: a resource for studies on range expansion and evolutionary adaptation.</title>
        <authorList>
            <person name="Sheffer M.M."/>
            <person name="Hoppe A."/>
            <person name="Krehenwinkel H."/>
            <person name="Uhl G."/>
            <person name="Kuss A.W."/>
            <person name="Jensen L."/>
            <person name="Jensen C."/>
            <person name="Gillespie R.G."/>
            <person name="Hoff K.J."/>
            <person name="Prost S."/>
        </authorList>
    </citation>
    <scope>NUCLEOTIDE SEQUENCE</scope>
</reference>
<organism evidence="2 3">
    <name type="scientific">Argiope bruennichi</name>
    <name type="common">Wasp spider</name>
    <name type="synonym">Aranea bruennichi</name>
    <dbReference type="NCBI Taxonomy" id="94029"/>
    <lineage>
        <taxon>Eukaryota</taxon>
        <taxon>Metazoa</taxon>
        <taxon>Ecdysozoa</taxon>
        <taxon>Arthropoda</taxon>
        <taxon>Chelicerata</taxon>
        <taxon>Arachnida</taxon>
        <taxon>Araneae</taxon>
        <taxon>Araneomorphae</taxon>
        <taxon>Entelegynae</taxon>
        <taxon>Araneoidea</taxon>
        <taxon>Araneidae</taxon>
        <taxon>Argiope</taxon>
    </lineage>
</organism>
<name>A0A8T0FR55_ARGBR</name>
<feature type="coiled-coil region" evidence="1">
    <location>
        <begin position="49"/>
        <end position="164"/>
    </location>
</feature>
<evidence type="ECO:0000313" key="3">
    <source>
        <dbReference type="Proteomes" id="UP000807504"/>
    </source>
</evidence>
<reference evidence="2" key="2">
    <citation type="submission" date="2020-06" db="EMBL/GenBank/DDBJ databases">
        <authorList>
            <person name="Sheffer M."/>
        </authorList>
    </citation>
    <scope>NUCLEOTIDE SEQUENCE</scope>
</reference>
<dbReference type="AlphaFoldDB" id="A0A8T0FR55"/>
<gene>
    <name evidence="2" type="ORF">HNY73_004801</name>
</gene>
<dbReference type="Proteomes" id="UP000807504">
    <property type="component" value="Unassembled WGS sequence"/>
</dbReference>
<protein>
    <submittedName>
        <fullName evidence="2">Uncharacterized protein</fullName>
    </submittedName>
</protein>